<keyword evidence="5" id="KW-0067">ATP-binding</keyword>
<dbReference type="RefSeq" id="WP_349659750.1">
    <property type="nucleotide sequence ID" value="NZ_JBEGDG010000007.1"/>
</dbReference>
<evidence type="ECO:0000256" key="6">
    <source>
        <dbReference type="ARBA" id="ARBA00023125"/>
    </source>
</evidence>
<dbReference type="Proteomes" id="UP001478862">
    <property type="component" value="Unassembled WGS sequence"/>
</dbReference>
<evidence type="ECO:0000259" key="8">
    <source>
        <dbReference type="Pfam" id="PF12705"/>
    </source>
</evidence>
<keyword evidence="3" id="KW-0378">Hydrolase</keyword>
<sequence>MVKAEDKVKQLRADGHIVWSISRINTYDNCQFEYYNSYILKNKGIQNCYSSPGTFIHGKVEKYYKGDDEVKHTFSNDFDILMAENELLGLDFPSDLIRDNFVKDVKHFTENFSKLDGKFVLEKLIVFQLGEHYIQGYVDAIQVIENEKNNKDVNVIDWKTSSKFSGKKRIEAGRQLLMYKIGLESTTSAKINEVKWCMVKYLYVCYMQKNGKIKRKMCNRGKWVKEMKSTLEKEMLKEGMDDLEVDILIEESLKENSIDNLPSYIKEKYWLEDCYVTYEVNEENIKELKNYVNTTIEEIQSKNKNDETEWKPLDFEKDSFYCNNLCGHRLTCSYRKKYINELNLTKKDTLSDLDDLL</sequence>
<reference evidence="9 10" key="1">
    <citation type="submission" date="2024-06" db="EMBL/GenBank/DDBJ databases">
        <title>Lysinibacillus zambalefons sp. nov., a Novel Firmicute Isolated from the Poon Bato Zambales Hyperalkaline Spring.</title>
        <authorList>
            <person name="Aja J.A."/>
            <person name="Lazaro J.E.H."/>
            <person name="Llorin L.D."/>
            <person name="Lim K.R."/>
            <person name="Teodosio J."/>
            <person name="Dalisay D.S."/>
        </authorList>
    </citation>
    <scope>NUCLEOTIDE SEQUENCE [LARGE SCALE GENOMIC DNA]</scope>
    <source>
        <strain evidence="9 10">M3</strain>
    </source>
</reference>
<dbReference type="Pfam" id="PF12705">
    <property type="entry name" value="PDDEXK_1"/>
    <property type="match status" value="1"/>
</dbReference>
<evidence type="ECO:0000313" key="10">
    <source>
        <dbReference type="Proteomes" id="UP001478862"/>
    </source>
</evidence>
<keyword evidence="2" id="KW-0227">DNA damage</keyword>
<keyword evidence="10" id="KW-1185">Reference proteome</keyword>
<accession>A0ABV1MRI8</accession>
<gene>
    <name evidence="9" type="ORF">ABNX05_10875</name>
</gene>
<keyword evidence="7" id="KW-0234">DNA repair</keyword>
<evidence type="ECO:0000256" key="7">
    <source>
        <dbReference type="ARBA" id="ARBA00023204"/>
    </source>
</evidence>
<feature type="domain" description="PD-(D/E)XK endonuclease-like" evidence="8">
    <location>
        <begin position="19"/>
        <end position="332"/>
    </location>
</feature>
<evidence type="ECO:0000256" key="3">
    <source>
        <dbReference type="ARBA" id="ARBA00022801"/>
    </source>
</evidence>
<dbReference type="InterPro" id="IPR038726">
    <property type="entry name" value="PDDEXK_AddAB-type"/>
</dbReference>
<protein>
    <submittedName>
        <fullName evidence="9">PD-(D/E)XK nuclease family protein</fullName>
    </submittedName>
</protein>
<name>A0ABV1MRI8_9BACI</name>
<dbReference type="EMBL" id="JBEGDG010000007">
    <property type="protein sequence ID" value="MEQ6355120.1"/>
    <property type="molecule type" value="Genomic_DNA"/>
</dbReference>
<evidence type="ECO:0000313" key="9">
    <source>
        <dbReference type="EMBL" id="MEQ6355120.1"/>
    </source>
</evidence>
<keyword evidence="4" id="KW-0347">Helicase</keyword>
<evidence type="ECO:0000256" key="4">
    <source>
        <dbReference type="ARBA" id="ARBA00022806"/>
    </source>
</evidence>
<organism evidence="9 10">
    <name type="scientific">Lysinibacillus zambalensis</name>
    <dbReference type="NCBI Taxonomy" id="3160866"/>
    <lineage>
        <taxon>Bacteria</taxon>
        <taxon>Bacillati</taxon>
        <taxon>Bacillota</taxon>
        <taxon>Bacilli</taxon>
        <taxon>Bacillales</taxon>
        <taxon>Bacillaceae</taxon>
        <taxon>Lysinibacillus</taxon>
    </lineage>
</organism>
<comment type="caution">
    <text evidence="9">The sequence shown here is derived from an EMBL/GenBank/DDBJ whole genome shotgun (WGS) entry which is preliminary data.</text>
</comment>
<proteinExistence type="predicted"/>
<evidence type="ECO:0000256" key="5">
    <source>
        <dbReference type="ARBA" id="ARBA00022840"/>
    </source>
</evidence>
<keyword evidence="1" id="KW-0547">Nucleotide-binding</keyword>
<evidence type="ECO:0000256" key="2">
    <source>
        <dbReference type="ARBA" id="ARBA00022763"/>
    </source>
</evidence>
<keyword evidence="6" id="KW-0238">DNA-binding</keyword>
<evidence type="ECO:0000256" key="1">
    <source>
        <dbReference type="ARBA" id="ARBA00022741"/>
    </source>
</evidence>